<dbReference type="AlphaFoldDB" id="A0AAN4W1Z8"/>
<sequence>MKNNLETQILETDFKIKKTQDNINTRQIFVKFCKVSRNEMSGRLEGILQNKLMELNRRLNKLERLKEDLMVMHKLSNENPQTNKQAKGVYSKTIKNINENN</sequence>
<reference evidence="2 3" key="1">
    <citation type="submission" date="2021-12" db="EMBL/GenBank/DDBJ databases">
        <title>Genome sequencing of bacteria with rrn-lacking chromosome and rrn-plasmid.</title>
        <authorList>
            <person name="Anda M."/>
            <person name="Iwasaki W."/>
        </authorList>
    </citation>
    <scope>NUCLEOTIDE SEQUENCE [LARGE SCALE GENOMIC DNA]</scope>
    <source>
        <strain evidence="2 3">NBRC 15940</strain>
    </source>
</reference>
<dbReference type="Proteomes" id="UP001310022">
    <property type="component" value="Unassembled WGS sequence"/>
</dbReference>
<dbReference type="RefSeq" id="WP_338238070.1">
    <property type="nucleotide sequence ID" value="NZ_BQKE01000002.1"/>
</dbReference>
<evidence type="ECO:0000256" key="1">
    <source>
        <dbReference type="SAM" id="Coils"/>
    </source>
</evidence>
<evidence type="ECO:0000313" key="2">
    <source>
        <dbReference type="EMBL" id="GJM62837.1"/>
    </source>
</evidence>
<gene>
    <name evidence="2" type="ORF">PEDI_33890</name>
</gene>
<protein>
    <submittedName>
        <fullName evidence="2">Uncharacterized protein</fullName>
    </submittedName>
</protein>
<feature type="coiled-coil region" evidence="1">
    <location>
        <begin position="45"/>
        <end position="72"/>
    </location>
</feature>
<evidence type="ECO:0000313" key="3">
    <source>
        <dbReference type="Proteomes" id="UP001310022"/>
    </source>
</evidence>
<organism evidence="2 3">
    <name type="scientific">Persicobacter diffluens</name>
    <dbReference type="NCBI Taxonomy" id="981"/>
    <lineage>
        <taxon>Bacteria</taxon>
        <taxon>Pseudomonadati</taxon>
        <taxon>Bacteroidota</taxon>
        <taxon>Cytophagia</taxon>
        <taxon>Cytophagales</taxon>
        <taxon>Persicobacteraceae</taxon>
        <taxon>Persicobacter</taxon>
    </lineage>
</organism>
<dbReference type="EMBL" id="BQKE01000002">
    <property type="protein sequence ID" value="GJM62837.1"/>
    <property type="molecule type" value="Genomic_DNA"/>
</dbReference>
<comment type="caution">
    <text evidence="2">The sequence shown here is derived from an EMBL/GenBank/DDBJ whole genome shotgun (WGS) entry which is preliminary data.</text>
</comment>
<accession>A0AAN4W1Z8</accession>
<keyword evidence="1" id="KW-0175">Coiled coil</keyword>
<keyword evidence="3" id="KW-1185">Reference proteome</keyword>
<name>A0AAN4W1Z8_9BACT</name>
<proteinExistence type="predicted"/>